<feature type="compositionally biased region" description="Pro residues" evidence="1">
    <location>
        <begin position="26"/>
        <end position="37"/>
    </location>
</feature>
<evidence type="ECO:0000313" key="3">
    <source>
        <dbReference type="Proteomes" id="UP000324222"/>
    </source>
</evidence>
<proteinExistence type="predicted"/>
<keyword evidence="3" id="KW-1185">Reference proteome</keyword>
<comment type="caution">
    <text evidence="2">The sequence shown here is derived from an EMBL/GenBank/DDBJ whole genome shotgun (WGS) entry which is preliminary data.</text>
</comment>
<reference evidence="2 3" key="1">
    <citation type="submission" date="2019-05" db="EMBL/GenBank/DDBJ databases">
        <title>Another draft genome of Portunus trituberculatus and its Hox gene families provides insights of decapod evolution.</title>
        <authorList>
            <person name="Jeong J.-H."/>
            <person name="Song I."/>
            <person name="Kim S."/>
            <person name="Choi T."/>
            <person name="Kim D."/>
            <person name="Ryu S."/>
            <person name="Kim W."/>
        </authorList>
    </citation>
    <scope>NUCLEOTIDE SEQUENCE [LARGE SCALE GENOMIC DNA]</scope>
    <source>
        <tissue evidence="2">Muscle</tissue>
    </source>
</reference>
<organism evidence="2 3">
    <name type="scientific">Portunus trituberculatus</name>
    <name type="common">Swimming crab</name>
    <name type="synonym">Neptunus trituberculatus</name>
    <dbReference type="NCBI Taxonomy" id="210409"/>
    <lineage>
        <taxon>Eukaryota</taxon>
        <taxon>Metazoa</taxon>
        <taxon>Ecdysozoa</taxon>
        <taxon>Arthropoda</taxon>
        <taxon>Crustacea</taxon>
        <taxon>Multicrustacea</taxon>
        <taxon>Malacostraca</taxon>
        <taxon>Eumalacostraca</taxon>
        <taxon>Eucarida</taxon>
        <taxon>Decapoda</taxon>
        <taxon>Pleocyemata</taxon>
        <taxon>Brachyura</taxon>
        <taxon>Eubrachyura</taxon>
        <taxon>Portunoidea</taxon>
        <taxon>Portunidae</taxon>
        <taxon>Portuninae</taxon>
        <taxon>Portunus</taxon>
    </lineage>
</organism>
<dbReference type="EMBL" id="VSRR010001930">
    <property type="protein sequence ID" value="MPC28541.1"/>
    <property type="molecule type" value="Genomic_DNA"/>
</dbReference>
<protein>
    <submittedName>
        <fullName evidence="2">Uncharacterized protein</fullName>
    </submittedName>
</protein>
<accession>A0A5B7E3E6</accession>
<dbReference type="AlphaFoldDB" id="A0A5B7E3E6"/>
<feature type="region of interest" description="Disordered" evidence="1">
    <location>
        <begin position="1"/>
        <end position="42"/>
    </location>
</feature>
<sequence>MSQPAGGVTHWPQEHEASVGDASSRLPPPPPPPPPPSQAAAAYSSTAVVNDTINNLHHQHNSSRQSCTTNSPLGILAFPAAPTPTPPPGQEHQVFTTTCTRHKFLPSHTRREALLPPNTGDMRRLFLLSLLSLAAILLTHITNAQKGGGKVKVLTLNRDGAQRGNTLAEYGEPIAVRGDYTLCLRFNIIVFRLLTAVIYILDQKDYDELPISLDVYFEKIRTKYGGYGRFYPLPNNLATNKWYFYCQTRNSSGGEGRVYLDGELLVQETIAFATDEAVRDTIMGQDEYMFSMARARERVHLPRFQYVSLPELCQSVNRGRMTVPLPSLRYHDSVQLCRGLRGYFDVPATMAAVYESKKFFEDMMGAARKKRGKMEEGIVKRAKEGVRQFAPGPISEEKRGEEYLKGLVGRVTNLLLLCPLRHQASVVEGAVGGPKDFSLRGDCSGGTAQLLRKATSSVTDEVHRVKVNDRLPILVVGDSMVKNTRKHMTMTGEMAC</sequence>
<gene>
    <name evidence="2" type="ORF">E2C01_021750</name>
</gene>
<dbReference type="Proteomes" id="UP000324222">
    <property type="component" value="Unassembled WGS sequence"/>
</dbReference>
<dbReference type="SUPFAM" id="SSF49899">
    <property type="entry name" value="Concanavalin A-like lectins/glucanases"/>
    <property type="match status" value="1"/>
</dbReference>
<dbReference type="OrthoDB" id="6362075at2759"/>
<evidence type="ECO:0000313" key="2">
    <source>
        <dbReference type="EMBL" id="MPC28541.1"/>
    </source>
</evidence>
<evidence type="ECO:0000256" key="1">
    <source>
        <dbReference type="SAM" id="MobiDB-lite"/>
    </source>
</evidence>
<dbReference type="InterPro" id="IPR013320">
    <property type="entry name" value="ConA-like_dom_sf"/>
</dbReference>
<name>A0A5B7E3E6_PORTR</name>